<sequence length="78" mass="8536">MSSLWIDHRHMRIRKYSAAATGPKAVVRVEIEVSEPGSLGYLLANIGEVQREVEAARTKAKQKPAKPLALPYYGSDGA</sequence>
<dbReference type="EMBL" id="OBML01000017">
    <property type="protein sequence ID" value="SOC26958.1"/>
    <property type="molecule type" value="Genomic_DNA"/>
</dbReference>
<evidence type="ECO:0000313" key="3">
    <source>
        <dbReference type="Proteomes" id="UP000219331"/>
    </source>
</evidence>
<name>A0A285TSQ1_9HYPH</name>
<organism evidence="2 3">
    <name type="scientific">Stappia indica</name>
    <dbReference type="NCBI Taxonomy" id="538381"/>
    <lineage>
        <taxon>Bacteria</taxon>
        <taxon>Pseudomonadati</taxon>
        <taxon>Pseudomonadota</taxon>
        <taxon>Alphaproteobacteria</taxon>
        <taxon>Hyphomicrobiales</taxon>
        <taxon>Stappiaceae</taxon>
        <taxon>Stappia</taxon>
    </lineage>
</organism>
<feature type="region of interest" description="Disordered" evidence="1">
    <location>
        <begin position="57"/>
        <end position="78"/>
    </location>
</feature>
<reference evidence="2 3" key="1">
    <citation type="submission" date="2017-08" db="EMBL/GenBank/DDBJ databases">
        <authorList>
            <person name="de Groot N.N."/>
        </authorList>
    </citation>
    <scope>NUCLEOTIDE SEQUENCE [LARGE SCALE GENOMIC DNA]</scope>
    <source>
        <strain evidence="2 3">USBA 352</strain>
    </source>
</reference>
<keyword evidence="3" id="KW-1185">Reference proteome</keyword>
<protein>
    <submittedName>
        <fullName evidence="2">Uncharacterized protein</fullName>
    </submittedName>
</protein>
<dbReference type="OrthoDB" id="9995962at2"/>
<dbReference type="RefSeq" id="WP_097176629.1">
    <property type="nucleotide sequence ID" value="NZ_OBML01000017.1"/>
</dbReference>
<gene>
    <name evidence="2" type="ORF">SAMN05421512_11730</name>
</gene>
<dbReference type="AlphaFoldDB" id="A0A285TSQ1"/>
<evidence type="ECO:0000313" key="2">
    <source>
        <dbReference type="EMBL" id="SOC26958.1"/>
    </source>
</evidence>
<proteinExistence type="predicted"/>
<evidence type="ECO:0000256" key="1">
    <source>
        <dbReference type="SAM" id="MobiDB-lite"/>
    </source>
</evidence>
<dbReference type="Proteomes" id="UP000219331">
    <property type="component" value="Unassembled WGS sequence"/>
</dbReference>
<accession>A0A285TSQ1</accession>